<protein>
    <submittedName>
        <fullName evidence="2">Uncharacterized protein</fullName>
    </submittedName>
</protein>
<feature type="transmembrane region" description="Helical" evidence="1">
    <location>
        <begin position="57"/>
        <end position="76"/>
    </location>
</feature>
<reference evidence="2 3" key="1">
    <citation type="submission" date="2022-12" db="EMBL/GenBank/DDBJ databases">
        <title>Chromosome-scale assembly of the Ensete ventricosum genome.</title>
        <authorList>
            <person name="Dussert Y."/>
            <person name="Stocks J."/>
            <person name="Wendawek A."/>
            <person name="Woldeyes F."/>
            <person name="Nichols R.A."/>
            <person name="Borrell J.S."/>
        </authorList>
    </citation>
    <scope>NUCLEOTIDE SEQUENCE [LARGE SCALE GENOMIC DNA]</scope>
    <source>
        <strain evidence="3">cv. Maze</strain>
        <tissue evidence="2">Seeds</tissue>
    </source>
</reference>
<accession>A0AAV8RRC7</accession>
<name>A0AAV8RRC7_ENSVE</name>
<evidence type="ECO:0000256" key="1">
    <source>
        <dbReference type="SAM" id="Phobius"/>
    </source>
</evidence>
<sequence length="79" mass="9369">MQLVMCCYMQEVGYQLACQTCQRLLAGYNNASEVYYRKEILYSIISVHIGSLSSYCYVLRWLMMFVLIFWAIYHFHACS</sequence>
<keyword evidence="1" id="KW-1133">Transmembrane helix</keyword>
<keyword evidence="3" id="KW-1185">Reference proteome</keyword>
<keyword evidence="1" id="KW-0472">Membrane</keyword>
<evidence type="ECO:0000313" key="3">
    <source>
        <dbReference type="Proteomes" id="UP001222027"/>
    </source>
</evidence>
<dbReference type="EMBL" id="JAQQAF010000002">
    <property type="protein sequence ID" value="KAJ8505381.1"/>
    <property type="molecule type" value="Genomic_DNA"/>
</dbReference>
<comment type="caution">
    <text evidence="2">The sequence shown here is derived from an EMBL/GenBank/DDBJ whole genome shotgun (WGS) entry which is preliminary data.</text>
</comment>
<proteinExistence type="predicted"/>
<dbReference type="Proteomes" id="UP001222027">
    <property type="component" value="Unassembled WGS sequence"/>
</dbReference>
<organism evidence="2 3">
    <name type="scientific">Ensete ventricosum</name>
    <name type="common">Abyssinian banana</name>
    <name type="synonym">Musa ensete</name>
    <dbReference type="NCBI Taxonomy" id="4639"/>
    <lineage>
        <taxon>Eukaryota</taxon>
        <taxon>Viridiplantae</taxon>
        <taxon>Streptophyta</taxon>
        <taxon>Embryophyta</taxon>
        <taxon>Tracheophyta</taxon>
        <taxon>Spermatophyta</taxon>
        <taxon>Magnoliopsida</taxon>
        <taxon>Liliopsida</taxon>
        <taxon>Zingiberales</taxon>
        <taxon>Musaceae</taxon>
        <taxon>Ensete</taxon>
    </lineage>
</organism>
<keyword evidence="1" id="KW-0812">Transmembrane</keyword>
<gene>
    <name evidence="2" type="ORF">OPV22_006267</name>
</gene>
<dbReference type="AlphaFoldDB" id="A0AAV8RRC7"/>
<evidence type="ECO:0000313" key="2">
    <source>
        <dbReference type="EMBL" id="KAJ8505381.1"/>
    </source>
</evidence>